<dbReference type="EMBL" id="CAJPUY010000008">
    <property type="protein sequence ID" value="CAG2141564.1"/>
    <property type="molecule type" value="Genomic_DNA"/>
</dbReference>
<dbReference type="Gene3D" id="1.20.120.1630">
    <property type="match status" value="1"/>
</dbReference>
<dbReference type="Pfam" id="PF04191">
    <property type="entry name" value="PEMT"/>
    <property type="match status" value="1"/>
</dbReference>
<evidence type="ECO:0000256" key="2">
    <source>
        <dbReference type="ARBA" id="ARBA00022692"/>
    </source>
</evidence>
<evidence type="ECO:0000256" key="4">
    <source>
        <dbReference type="ARBA" id="ARBA00023136"/>
    </source>
</evidence>
<comment type="subcellular location">
    <subcellularLocation>
        <location evidence="1">Endomembrane system</location>
        <topology evidence="1">Multi-pass membrane protein</topology>
    </subcellularLocation>
</comment>
<keyword evidence="2 5" id="KW-0812">Transmembrane</keyword>
<feature type="transmembrane region" description="Helical" evidence="5">
    <location>
        <begin position="39"/>
        <end position="61"/>
    </location>
</feature>
<keyword evidence="3 5" id="KW-1133">Transmembrane helix</keyword>
<organism evidence="6 7">
    <name type="scientific">Cupriavidus yeoncheonensis</name>
    <dbReference type="NCBI Taxonomy" id="1462994"/>
    <lineage>
        <taxon>Bacteria</taxon>
        <taxon>Pseudomonadati</taxon>
        <taxon>Pseudomonadota</taxon>
        <taxon>Betaproteobacteria</taxon>
        <taxon>Burkholderiales</taxon>
        <taxon>Burkholderiaceae</taxon>
        <taxon>Cupriavidus</taxon>
    </lineage>
</organism>
<keyword evidence="4 5" id="KW-0472">Membrane</keyword>
<dbReference type="PANTHER" id="PTHR12714:SF24">
    <property type="entry name" value="SLR1182 PROTEIN"/>
    <property type="match status" value="1"/>
</dbReference>
<evidence type="ECO:0000313" key="6">
    <source>
        <dbReference type="EMBL" id="CAG2141564.1"/>
    </source>
</evidence>
<keyword evidence="7" id="KW-1185">Reference proteome</keyword>
<protein>
    <recommendedName>
        <fullName evidence="8">Isoprenylcysteine carboxylmethyltransferase family protein</fullName>
    </recommendedName>
</protein>
<dbReference type="AlphaFoldDB" id="A0A916ISC5"/>
<comment type="caution">
    <text evidence="6">The sequence shown here is derived from an EMBL/GenBank/DDBJ whole genome shotgun (WGS) entry which is preliminary data.</text>
</comment>
<dbReference type="Proteomes" id="UP000672934">
    <property type="component" value="Unassembled WGS sequence"/>
</dbReference>
<proteinExistence type="predicted"/>
<dbReference type="GO" id="GO:0016740">
    <property type="term" value="F:transferase activity"/>
    <property type="evidence" value="ECO:0007669"/>
    <property type="project" value="UniProtKB-ARBA"/>
</dbReference>
<evidence type="ECO:0000313" key="7">
    <source>
        <dbReference type="Proteomes" id="UP000672934"/>
    </source>
</evidence>
<sequence length="153" mass="16901">MASLELKIPPPVVALLTGLLMWLASRLIAPVAVPFGLRAGVAVAMACAGAAIGVSAMVSFLRAKTTMNPVRPDTASLLVTDGVFRFTRNPMYLSLLLYLLAWAVYLSNWLALLLLPLFVLYINRFQIAPEERMLSSLFDAQYVAYKGKVRRWL</sequence>
<dbReference type="PANTHER" id="PTHR12714">
    <property type="entry name" value="PROTEIN-S ISOPRENYLCYSTEINE O-METHYLTRANSFERASE"/>
    <property type="match status" value="1"/>
</dbReference>
<evidence type="ECO:0000256" key="3">
    <source>
        <dbReference type="ARBA" id="ARBA00022989"/>
    </source>
</evidence>
<reference evidence="6" key="1">
    <citation type="submission" date="2021-03" db="EMBL/GenBank/DDBJ databases">
        <authorList>
            <person name="Peeters C."/>
        </authorList>
    </citation>
    <scope>NUCLEOTIDE SEQUENCE</scope>
    <source>
        <strain evidence="6">LMG 31506</strain>
    </source>
</reference>
<evidence type="ECO:0000256" key="5">
    <source>
        <dbReference type="SAM" id="Phobius"/>
    </source>
</evidence>
<evidence type="ECO:0008006" key="8">
    <source>
        <dbReference type="Google" id="ProtNLM"/>
    </source>
</evidence>
<feature type="transmembrane region" description="Helical" evidence="5">
    <location>
        <begin position="12"/>
        <end position="33"/>
    </location>
</feature>
<name>A0A916ISC5_9BURK</name>
<dbReference type="InterPro" id="IPR007318">
    <property type="entry name" value="Phopholipid_MeTrfase"/>
</dbReference>
<accession>A0A916ISC5</accession>
<evidence type="ECO:0000256" key="1">
    <source>
        <dbReference type="ARBA" id="ARBA00004127"/>
    </source>
</evidence>
<gene>
    <name evidence="6" type="ORF">LMG31506_02493</name>
</gene>
<feature type="transmembrane region" description="Helical" evidence="5">
    <location>
        <begin position="95"/>
        <end position="122"/>
    </location>
</feature>
<dbReference type="GO" id="GO:0012505">
    <property type="term" value="C:endomembrane system"/>
    <property type="evidence" value="ECO:0007669"/>
    <property type="project" value="UniProtKB-SubCell"/>
</dbReference>